<dbReference type="EMBL" id="PVMZ01000003">
    <property type="protein sequence ID" value="PRX23455.1"/>
    <property type="molecule type" value="Genomic_DNA"/>
</dbReference>
<comment type="caution">
    <text evidence="2">The sequence shown here is derived from an EMBL/GenBank/DDBJ whole genome shotgun (WGS) entry which is preliminary data.</text>
</comment>
<evidence type="ECO:0000256" key="1">
    <source>
        <dbReference type="SAM" id="MobiDB-lite"/>
    </source>
</evidence>
<sequence>MTAADVGALPPVDLVEVAPDSADQVGPPPHCPGHDDEDQEEA</sequence>
<dbReference type="RefSeq" id="WP_275414896.1">
    <property type="nucleotide sequence ID" value="NZ_BOMO01000041.1"/>
</dbReference>
<feature type="region of interest" description="Disordered" evidence="1">
    <location>
        <begin position="17"/>
        <end position="42"/>
    </location>
</feature>
<keyword evidence="3" id="KW-1185">Reference proteome</keyword>
<proteinExistence type="predicted"/>
<accession>A0A2T0KIV2</accession>
<dbReference type="AlphaFoldDB" id="A0A2T0KIV2"/>
<name>A0A2T0KIV2_9ACTN</name>
<protein>
    <submittedName>
        <fullName evidence="2">Uncharacterized protein</fullName>
    </submittedName>
</protein>
<organism evidence="2 3">
    <name type="scientific">Actinoplanes italicus</name>
    <dbReference type="NCBI Taxonomy" id="113567"/>
    <lineage>
        <taxon>Bacteria</taxon>
        <taxon>Bacillati</taxon>
        <taxon>Actinomycetota</taxon>
        <taxon>Actinomycetes</taxon>
        <taxon>Micromonosporales</taxon>
        <taxon>Micromonosporaceae</taxon>
        <taxon>Actinoplanes</taxon>
    </lineage>
</organism>
<dbReference type="Proteomes" id="UP000239415">
    <property type="component" value="Unassembled WGS sequence"/>
</dbReference>
<gene>
    <name evidence="2" type="ORF">CLV67_103203</name>
</gene>
<evidence type="ECO:0000313" key="3">
    <source>
        <dbReference type="Proteomes" id="UP000239415"/>
    </source>
</evidence>
<evidence type="ECO:0000313" key="2">
    <source>
        <dbReference type="EMBL" id="PRX23455.1"/>
    </source>
</evidence>
<reference evidence="2 3" key="1">
    <citation type="submission" date="2018-03" db="EMBL/GenBank/DDBJ databases">
        <title>Genomic Encyclopedia of Archaeal and Bacterial Type Strains, Phase II (KMG-II): from individual species to whole genera.</title>
        <authorList>
            <person name="Goeker M."/>
        </authorList>
    </citation>
    <scope>NUCLEOTIDE SEQUENCE [LARGE SCALE GENOMIC DNA]</scope>
    <source>
        <strain evidence="2 3">DSM 43146</strain>
    </source>
</reference>